<organism evidence="7 9">
    <name type="scientific">Nelumbo nucifera</name>
    <name type="common">Sacred lotus</name>
    <dbReference type="NCBI Taxonomy" id="4432"/>
    <lineage>
        <taxon>Eukaryota</taxon>
        <taxon>Viridiplantae</taxon>
        <taxon>Streptophyta</taxon>
        <taxon>Embryophyta</taxon>
        <taxon>Tracheophyta</taxon>
        <taxon>Spermatophyta</taxon>
        <taxon>Magnoliopsida</taxon>
        <taxon>Proteales</taxon>
        <taxon>Nelumbonaceae</taxon>
        <taxon>Nelumbo</taxon>
    </lineage>
</organism>
<dbReference type="GO" id="GO:0034755">
    <property type="term" value="P:iron ion transmembrane transport"/>
    <property type="evidence" value="ECO:0000318"/>
    <property type="project" value="GO_Central"/>
</dbReference>
<keyword evidence="4 6" id="KW-1133">Transmembrane helix</keyword>
<keyword evidence="5 6" id="KW-0472">Membrane</keyword>
<evidence type="ECO:0000313" key="9">
    <source>
        <dbReference type="RefSeq" id="XP_010258655.1"/>
    </source>
</evidence>
<feature type="transmembrane region" description="Helical" evidence="6">
    <location>
        <begin position="395"/>
        <end position="415"/>
    </location>
</feature>
<dbReference type="GeneID" id="104598332"/>
<feature type="transmembrane region" description="Helical" evidence="6">
    <location>
        <begin position="187"/>
        <end position="205"/>
    </location>
</feature>
<dbReference type="RefSeq" id="XP_010258655.1">
    <property type="nucleotide sequence ID" value="XM_010260353.2"/>
</dbReference>
<feature type="transmembrane region" description="Helical" evidence="6">
    <location>
        <begin position="125"/>
        <end position="150"/>
    </location>
</feature>
<dbReference type="HAMAP" id="MF_00221">
    <property type="entry name" value="NRAMP"/>
    <property type="match status" value="1"/>
</dbReference>
<dbReference type="Proteomes" id="UP000189703">
    <property type="component" value="Unplaced"/>
</dbReference>
<dbReference type="GO" id="GO:0005886">
    <property type="term" value="C:plasma membrane"/>
    <property type="evidence" value="ECO:0000318"/>
    <property type="project" value="GO_Central"/>
</dbReference>
<evidence type="ECO:0000256" key="4">
    <source>
        <dbReference type="ARBA" id="ARBA00022989"/>
    </source>
</evidence>
<gene>
    <name evidence="8 9" type="primary">LOC104598332</name>
</gene>
<feature type="transmembrane region" description="Helical" evidence="6">
    <location>
        <begin position="467"/>
        <end position="493"/>
    </location>
</feature>
<dbReference type="PRINTS" id="PR00447">
    <property type="entry name" value="NATRESASSCMP"/>
</dbReference>
<dbReference type="InterPro" id="IPR001046">
    <property type="entry name" value="NRAMP_fam"/>
</dbReference>
<evidence type="ECO:0000256" key="5">
    <source>
        <dbReference type="ARBA" id="ARBA00023136"/>
    </source>
</evidence>
<feature type="transmembrane region" description="Helical" evidence="6">
    <location>
        <begin position="331"/>
        <end position="350"/>
    </location>
</feature>
<keyword evidence="7" id="KW-1185">Reference proteome</keyword>
<dbReference type="NCBIfam" id="TIGR01197">
    <property type="entry name" value="nramp"/>
    <property type="match status" value="1"/>
</dbReference>
<feature type="transmembrane region" description="Helical" evidence="6">
    <location>
        <begin position="435"/>
        <end position="461"/>
    </location>
</feature>
<protein>
    <submittedName>
        <fullName evidence="8 9">Metal transporter Nramp6-like</fullName>
    </submittedName>
</protein>
<dbReference type="eggNOG" id="KOG1291">
    <property type="taxonomic scope" value="Eukaryota"/>
</dbReference>
<feature type="transmembrane region" description="Helical" evidence="6">
    <location>
        <begin position="156"/>
        <end position="175"/>
    </location>
</feature>
<dbReference type="Pfam" id="PF01566">
    <property type="entry name" value="Nramp"/>
    <property type="match status" value="1"/>
</dbReference>
<dbReference type="KEGG" id="nnu:104598332"/>
<evidence type="ECO:0000256" key="6">
    <source>
        <dbReference type="SAM" id="Phobius"/>
    </source>
</evidence>
<dbReference type="GO" id="GO:0006879">
    <property type="term" value="P:intracellular iron ion homeostasis"/>
    <property type="evidence" value="ECO:0000318"/>
    <property type="project" value="GO_Central"/>
</dbReference>
<evidence type="ECO:0000313" key="7">
    <source>
        <dbReference type="Proteomes" id="UP000189703"/>
    </source>
</evidence>
<feature type="transmembrane region" description="Helical" evidence="6">
    <location>
        <begin position="266"/>
        <end position="290"/>
    </location>
</feature>
<dbReference type="OMA" id="AQNCKKH"/>
<name>A0A1U7ZW17_NELNU</name>
<sequence>MAATGSTRSGQAQFITSTGNQSFSNAPLIENEETNQIIVPDRKSWKNLFSYMGPGFLVSIAYIDPGNFETDLQSGAQYKYELLWIILVASCAALIIQSLAANLGVVTGKHLAEHCRAEYPKVPNFILWLLAEIAIVACDIPEVIGTAFALNMLFNIPVWCGVLLTGFSTLVLLALQQYGVRKLEFLIAFLVLTIAACFFAELGYAKPNSSEVIKGLFIPQLKGNGATGLAISLLGAMVMPHNLFLHSALVLSRRIPRSIHGIKEACRFYTIESAFALLVAFLINVSVISVSGSVCNSSNLSPEDQTSCNDLDLNKASFLLRNVLGSWSSKLFAIALLASGQSSTITGTYAGQYVMQGFLDLRITPWIRNFLTRCLAIVPSLTVAIIGGSAGAGKLIIIASMILSFELPFALIPLLKFTSSKTKMGSHANSTMISVITWIIGSLIMAINIYYLATGFVKLLLNSGLEVVAIVFAGLFGFSGMLVYLAGILYLVIRKNKEVTHLLPLEESVNLPRNSNCDNEILYSLPREDIVSMQLPQRRIPAGVN</sequence>
<comment type="subcellular location">
    <subcellularLocation>
        <location evidence="1">Membrane</location>
        <topology evidence="1">Multi-pass membrane protein</topology>
    </subcellularLocation>
</comment>
<feature type="transmembrane region" description="Helical" evidence="6">
    <location>
        <begin position="83"/>
        <end position="105"/>
    </location>
</feature>
<evidence type="ECO:0000256" key="1">
    <source>
        <dbReference type="ARBA" id="ARBA00004141"/>
    </source>
</evidence>
<feature type="transmembrane region" description="Helical" evidence="6">
    <location>
        <begin position="225"/>
        <end position="245"/>
    </location>
</feature>
<dbReference type="OrthoDB" id="409173at2759"/>
<feature type="transmembrane region" description="Helical" evidence="6">
    <location>
        <begin position="370"/>
        <end position="389"/>
    </location>
</feature>
<dbReference type="RefSeq" id="XP_010258654.1">
    <property type="nucleotide sequence ID" value="XM_010260352.2"/>
</dbReference>
<comment type="similarity">
    <text evidence="2">Belongs to the NRAMP (TC 2.A.55) family.</text>
</comment>
<feature type="transmembrane region" description="Helical" evidence="6">
    <location>
        <begin position="45"/>
        <end position="63"/>
    </location>
</feature>
<dbReference type="GO" id="GO:0005384">
    <property type="term" value="F:manganese ion transmembrane transporter activity"/>
    <property type="evidence" value="ECO:0000318"/>
    <property type="project" value="GO_Central"/>
</dbReference>
<reference evidence="8 9" key="1">
    <citation type="submission" date="2025-04" db="UniProtKB">
        <authorList>
            <consortium name="RefSeq"/>
        </authorList>
    </citation>
    <scope>IDENTIFICATION</scope>
</reference>
<proteinExistence type="inferred from homology"/>
<dbReference type="PANTHER" id="PTHR11706">
    <property type="entry name" value="SOLUTE CARRIER PROTEIN FAMILY 11 MEMBER"/>
    <property type="match status" value="1"/>
</dbReference>
<keyword evidence="3 6" id="KW-0812">Transmembrane</keyword>
<dbReference type="PANTHER" id="PTHR11706:SF54">
    <property type="entry name" value="METAL TRANSPORTER NRAMP1"/>
    <property type="match status" value="1"/>
</dbReference>
<dbReference type="GO" id="GO:0030026">
    <property type="term" value="P:intracellular manganese ion homeostasis"/>
    <property type="evidence" value="ECO:0000318"/>
    <property type="project" value="GO_Central"/>
</dbReference>
<dbReference type="AlphaFoldDB" id="A0A1U7ZW17"/>
<evidence type="ECO:0000256" key="2">
    <source>
        <dbReference type="ARBA" id="ARBA00009965"/>
    </source>
</evidence>
<evidence type="ECO:0000313" key="8">
    <source>
        <dbReference type="RefSeq" id="XP_010258654.1"/>
    </source>
</evidence>
<dbReference type="GO" id="GO:0006828">
    <property type="term" value="P:manganese ion transport"/>
    <property type="evidence" value="ECO:0000318"/>
    <property type="project" value="GO_Central"/>
</dbReference>
<accession>A0A1U7ZW17</accession>
<evidence type="ECO:0000256" key="3">
    <source>
        <dbReference type="ARBA" id="ARBA00022692"/>
    </source>
</evidence>
<dbReference type="NCBIfam" id="NF001923">
    <property type="entry name" value="PRK00701.1"/>
    <property type="match status" value="1"/>
</dbReference>
<dbReference type="NCBIfam" id="NF037982">
    <property type="entry name" value="Nramp_1"/>
    <property type="match status" value="1"/>
</dbReference>